<evidence type="ECO:0000313" key="1">
    <source>
        <dbReference type="EMBL" id="KAK4043477.1"/>
    </source>
</evidence>
<dbReference type="Proteomes" id="UP001303115">
    <property type="component" value="Unassembled WGS sequence"/>
</dbReference>
<dbReference type="EMBL" id="MU854327">
    <property type="protein sequence ID" value="KAK4043477.1"/>
    <property type="molecule type" value="Genomic_DNA"/>
</dbReference>
<evidence type="ECO:0000313" key="2">
    <source>
        <dbReference type="Proteomes" id="UP001303115"/>
    </source>
</evidence>
<proteinExistence type="predicted"/>
<protein>
    <recommendedName>
        <fullName evidence="3">ABM domain-containing protein</fullName>
    </recommendedName>
</protein>
<accession>A0AAN6SUV8</accession>
<sequence>MPVTEFALLHLTTTPPPAESLPPNPKNPILPTLASAMHIQSTWHATAFPALPSSAADRAAVWFAQVEDPSWLLTTARWASVDAHWDWIRSAENAGVMTGLEEGGYIVGGDTVLWHVGGEIFGGGGGSLLESPVVSVTRMFVARGDRGRFAGKFGEVRGVLEGYAGPNLVRFGWREDGEEGAEEDEFVLVCGWESVEQHFGFAEAEGFGRYGELRELIARTDLKHYKRLLLE</sequence>
<dbReference type="PANTHER" id="PTHR42052:SF1">
    <property type="entry name" value="ABM DOMAIN-CONTAINING PROTEIN"/>
    <property type="match status" value="1"/>
</dbReference>
<keyword evidence="2" id="KW-1185">Reference proteome</keyword>
<dbReference type="AlphaFoldDB" id="A0AAN6SUV8"/>
<gene>
    <name evidence="1" type="ORF">C8A01DRAFT_43603</name>
</gene>
<organism evidence="1 2">
    <name type="scientific">Parachaetomium inaequale</name>
    <dbReference type="NCBI Taxonomy" id="2588326"/>
    <lineage>
        <taxon>Eukaryota</taxon>
        <taxon>Fungi</taxon>
        <taxon>Dikarya</taxon>
        <taxon>Ascomycota</taxon>
        <taxon>Pezizomycotina</taxon>
        <taxon>Sordariomycetes</taxon>
        <taxon>Sordariomycetidae</taxon>
        <taxon>Sordariales</taxon>
        <taxon>Chaetomiaceae</taxon>
        <taxon>Parachaetomium</taxon>
    </lineage>
</organism>
<dbReference type="Gene3D" id="3.30.70.100">
    <property type="match status" value="1"/>
</dbReference>
<name>A0AAN6SUV8_9PEZI</name>
<evidence type="ECO:0008006" key="3">
    <source>
        <dbReference type="Google" id="ProtNLM"/>
    </source>
</evidence>
<reference evidence="2" key="1">
    <citation type="journal article" date="2023" name="Mol. Phylogenet. Evol.">
        <title>Genome-scale phylogeny and comparative genomics of the fungal order Sordariales.</title>
        <authorList>
            <person name="Hensen N."/>
            <person name="Bonometti L."/>
            <person name="Westerberg I."/>
            <person name="Brannstrom I.O."/>
            <person name="Guillou S."/>
            <person name="Cros-Aarteil S."/>
            <person name="Calhoun S."/>
            <person name="Haridas S."/>
            <person name="Kuo A."/>
            <person name="Mondo S."/>
            <person name="Pangilinan J."/>
            <person name="Riley R."/>
            <person name="LaButti K."/>
            <person name="Andreopoulos B."/>
            <person name="Lipzen A."/>
            <person name="Chen C."/>
            <person name="Yan M."/>
            <person name="Daum C."/>
            <person name="Ng V."/>
            <person name="Clum A."/>
            <person name="Steindorff A."/>
            <person name="Ohm R.A."/>
            <person name="Martin F."/>
            <person name="Silar P."/>
            <person name="Natvig D.O."/>
            <person name="Lalanne C."/>
            <person name="Gautier V."/>
            <person name="Ament-Velasquez S.L."/>
            <person name="Kruys A."/>
            <person name="Hutchinson M.I."/>
            <person name="Powell A.J."/>
            <person name="Barry K."/>
            <person name="Miller A.N."/>
            <person name="Grigoriev I.V."/>
            <person name="Debuchy R."/>
            <person name="Gladieux P."/>
            <person name="Hiltunen Thoren M."/>
            <person name="Johannesson H."/>
        </authorList>
    </citation>
    <scope>NUCLEOTIDE SEQUENCE [LARGE SCALE GENOMIC DNA]</scope>
    <source>
        <strain evidence="2">CBS 284.82</strain>
    </source>
</reference>
<dbReference type="PANTHER" id="PTHR42052">
    <property type="entry name" value="ABM DOMAIN-CONTAINING PROTEIN"/>
    <property type="match status" value="1"/>
</dbReference>
<comment type="caution">
    <text evidence="1">The sequence shown here is derived from an EMBL/GenBank/DDBJ whole genome shotgun (WGS) entry which is preliminary data.</text>
</comment>